<evidence type="ECO:0000256" key="1">
    <source>
        <dbReference type="ARBA" id="ARBA00008766"/>
    </source>
</evidence>
<dbReference type="GO" id="GO:0046872">
    <property type="term" value="F:metal ion binding"/>
    <property type="evidence" value="ECO:0007669"/>
    <property type="project" value="UniProtKB-KW"/>
</dbReference>
<proteinExistence type="inferred from homology"/>
<dbReference type="Gene3D" id="3.40.350.10">
    <property type="entry name" value="Creatinase/prolidase N-terminal domain"/>
    <property type="match status" value="1"/>
</dbReference>
<dbReference type="OrthoDB" id="9806388at2"/>
<feature type="domain" description="Peptidase M24" evidence="4">
    <location>
        <begin position="137"/>
        <end position="339"/>
    </location>
</feature>
<dbReference type="GO" id="GO:0004177">
    <property type="term" value="F:aminopeptidase activity"/>
    <property type="evidence" value="ECO:0007669"/>
    <property type="project" value="UniProtKB-ARBA"/>
</dbReference>
<dbReference type="PRINTS" id="PR00599">
    <property type="entry name" value="MAPEPTIDASE"/>
</dbReference>
<dbReference type="Proteomes" id="UP000483018">
    <property type="component" value="Unassembled WGS sequence"/>
</dbReference>
<comment type="similarity">
    <text evidence="1">Belongs to the peptidase M24B family.</text>
</comment>
<dbReference type="FunFam" id="3.90.230.10:FF:000014">
    <property type="entry name" value="Aminopeptidase P family protein"/>
    <property type="match status" value="1"/>
</dbReference>
<dbReference type="RefSeq" id="WP_158739149.1">
    <property type="nucleotide sequence ID" value="NZ_WSLF01000001.1"/>
</dbReference>
<dbReference type="InterPro" id="IPR001714">
    <property type="entry name" value="Pept_M24_MAP"/>
</dbReference>
<gene>
    <name evidence="6" type="ORF">GND95_02065</name>
</gene>
<dbReference type="InterPro" id="IPR050659">
    <property type="entry name" value="Peptidase_M24B"/>
</dbReference>
<evidence type="ECO:0000259" key="4">
    <source>
        <dbReference type="Pfam" id="PF00557"/>
    </source>
</evidence>
<accession>A0A7C8LH05</accession>
<reference evidence="6 7" key="1">
    <citation type="submission" date="2019-12" db="EMBL/GenBank/DDBJ databases">
        <title>Defluviitalea raffinosedens, isolated from a biogas fermenter, genome sequencing and characterization.</title>
        <authorList>
            <person name="Rettenmaier R."/>
            <person name="Schneider M."/>
            <person name="Neuhaus K."/>
            <person name="Liebl W."/>
            <person name="Zverlov V."/>
        </authorList>
    </citation>
    <scope>NUCLEOTIDE SEQUENCE [LARGE SCALE GENOMIC DNA]</scope>
    <source>
        <strain evidence="6 7">249c-K6</strain>
    </source>
</reference>
<name>A0A7C8LH05_9FIRM</name>
<dbReference type="InterPro" id="IPR029149">
    <property type="entry name" value="Creatin/AminoP/Spt16_N"/>
</dbReference>
<dbReference type="Pfam" id="PF00557">
    <property type="entry name" value="Peptidase_M24"/>
    <property type="match status" value="1"/>
</dbReference>
<dbReference type="PROSITE" id="PS00491">
    <property type="entry name" value="PROLINE_PEPTIDASE"/>
    <property type="match status" value="1"/>
</dbReference>
<protein>
    <submittedName>
        <fullName evidence="6">M24 family metallopeptidase</fullName>
    </submittedName>
</protein>
<dbReference type="PANTHER" id="PTHR46112:SF3">
    <property type="entry name" value="AMINOPEPTIDASE YPDF"/>
    <property type="match status" value="1"/>
</dbReference>
<evidence type="ECO:0000259" key="5">
    <source>
        <dbReference type="Pfam" id="PF01321"/>
    </source>
</evidence>
<sequence length="355" mass="39878">MNERLKKLKDQISALHLDGILIQNPFNRKYISGFSGSAGILFISNESSILFTDFRYIEQAKKQAPDFQIVNHTTRGLYKELNELIQKENIKTLGFESETVTFNEYKEYEKNLSVSMIPTSKIVEKIRAIKDENEIALIREAARIADQAFSHILPFLKEGVSEREVALELEFFMKKSGASDLSFSTIVASGAFSALPHAVPTDKKLEKGDFIVMDFGCVYKGYCSDMTRTVVIGKASNRHREIYETVLMAQKMALEGIKPFVKGKEIDKIARDHIASQGYGEYFGHGLGHSVGMEIHENPRFSVTEEGIIEPGTVITVEPGIYIPDFGGVRIEDLVVVREQGIENLTRSPKDLIEV</sequence>
<dbReference type="InterPro" id="IPR001131">
    <property type="entry name" value="Peptidase_M24B_aminopep-P_CS"/>
</dbReference>
<dbReference type="EMBL" id="WSLF01000001">
    <property type="protein sequence ID" value="KAE9637239.1"/>
    <property type="molecule type" value="Genomic_DNA"/>
</dbReference>
<dbReference type="InterPro" id="IPR000994">
    <property type="entry name" value="Pept_M24"/>
</dbReference>
<dbReference type="SUPFAM" id="SSF55920">
    <property type="entry name" value="Creatinase/aminopeptidase"/>
    <property type="match status" value="1"/>
</dbReference>
<comment type="caution">
    <text evidence="6">The sequence shown here is derived from an EMBL/GenBank/DDBJ whole genome shotgun (WGS) entry which is preliminary data.</text>
</comment>
<organism evidence="6 7">
    <name type="scientific">Defluviitalea raffinosedens</name>
    <dbReference type="NCBI Taxonomy" id="1450156"/>
    <lineage>
        <taxon>Bacteria</taxon>
        <taxon>Bacillati</taxon>
        <taxon>Bacillota</taxon>
        <taxon>Clostridia</taxon>
        <taxon>Lachnospirales</taxon>
        <taxon>Defluviitaleaceae</taxon>
        <taxon>Defluviitalea</taxon>
    </lineage>
</organism>
<dbReference type="SUPFAM" id="SSF53092">
    <property type="entry name" value="Creatinase/prolidase N-terminal domain"/>
    <property type="match status" value="1"/>
</dbReference>
<evidence type="ECO:0000256" key="2">
    <source>
        <dbReference type="ARBA" id="ARBA00022723"/>
    </source>
</evidence>
<dbReference type="AlphaFoldDB" id="A0A7C8LH05"/>
<keyword evidence="2" id="KW-0479">Metal-binding</keyword>
<dbReference type="InterPro" id="IPR036005">
    <property type="entry name" value="Creatinase/aminopeptidase-like"/>
</dbReference>
<evidence type="ECO:0000313" key="6">
    <source>
        <dbReference type="EMBL" id="KAE9637239.1"/>
    </source>
</evidence>
<keyword evidence="7" id="KW-1185">Reference proteome</keyword>
<keyword evidence="3" id="KW-0378">Hydrolase</keyword>
<dbReference type="Pfam" id="PF01321">
    <property type="entry name" value="Creatinase_N"/>
    <property type="match status" value="1"/>
</dbReference>
<dbReference type="GO" id="GO:0008235">
    <property type="term" value="F:metalloexopeptidase activity"/>
    <property type="evidence" value="ECO:0007669"/>
    <property type="project" value="UniProtKB-ARBA"/>
</dbReference>
<evidence type="ECO:0000313" key="7">
    <source>
        <dbReference type="Proteomes" id="UP000483018"/>
    </source>
</evidence>
<dbReference type="PANTHER" id="PTHR46112">
    <property type="entry name" value="AMINOPEPTIDASE"/>
    <property type="match status" value="1"/>
</dbReference>
<feature type="domain" description="Creatinase N-terminal" evidence="5">
    <location>
        <begin position="4"/>
        <end position="129"/>
    </location>
</feature>
<dbReference type="Gene3D" id="3.90.230.10">
    <property type="entry name" value="Creatinase/methionine aminopeptidase superfamily"/>
    <property type="match status" value="1"/>
</dbReference>
<dbReference type="CDD" id="cd01092">
    <property type="entry name" value="APP-like"/>
    <property type="match status" value="1"/>
</dbReference>
<evidence type="ECO:0000256" key="3">
    <source>
        <dbReference type="ARBA" id="ARBA00022801"/>
    </source>
</evidence>
<dbReference type="InterPro" id="IPR000587">
    <property type="entry name" value="Creatinase_N"/>
</dbReference>